<dbReference type="SMART" id="SM00855">
    <property type="entry name" value="PGAM"/>
    <property type="match status" value="1"/>
</dbReference>
<accession>A0A0W0CST3</accession>
<dbReference type="Pfam" id="PF00300">
    <property type="entry name" value="His_Phos_1"/>
    <property type="match status" value="1"/>
</dbReference>
<dbReference type="GO" id="GO:0016791">
    <property type="term" value="F:phosphatase activity"/>
    <property type="evidence" value="ECO:0007669"/>
    <property type="project" value="TreeGrafter"/>
</dbReference>
<dbReference type="SUPFAM" id="SSF53254">
    <property type="entry name" value="Phosphoglycerate mutase-like"/>
    <property type="match status" value="1"/>
</dbReference>
<comment type="caution">
    <text evidence="1">The sequence shown here is derived from an EMBL/GenBank/DDBJ whole genome shotgun (WGS) entry which is preliminary data.</text>
</comment>
<name>A0A0W0CST3_CANGB</name>
<dbReference type="GO" id="GO:0005737">
    <property type="term" value="C:cytoplasm"/>
    <property type="evidence" value="ECO:0007669"/>
    <property type="project" value="TreeGrafter"/>
</dbReference>
<dbReference type="PANTHER" id="PTHR48100">
    <property type="entry name" value="BROAD-SPECIFICITY PHOSPHATASE YOR283W-RELATED"/>
    <property type="match status" value="1"/>
</dbReference>
<evidence type="ECO:0000313" key="1">
    <source>
        <dbReference type="EMBL" id="KTB02649.1"/>
    </source>
</evidence>
<dbReference type="InterPro" id="IPR013078">
    <property type="entry name" value="His_Pase_superF_clade-1"/>
</dbReference>
<dbReference type="InterPro" id="IPR050275">
    <property type="entry name" value="PGM_Phosphatase"/>
</dbReference>
<dbReference type="FunFam" id="3.40.50.1240:FF:000054">
    <property type="entry name" value="Putative phosphomutase"/>
    <property type="match status" value="1"/>
</dbReference>
<proteinExistence type="predicted"/>
<dbReference type="CDD" id="cd07067">
    <property type="entry name" value="HP_PGM_like"/>
    <property type="match status" value="1"/>
</dbReference>
<dbReference type="VEuPathDB" id="FungiDB:CAGL0K07524g"/>
<dbReference type="Gene3D" id="3.40.50.1240">
    <property type="entry name" value="Phosphoglycerate mutase-like"/>
    <property type="match status" value="1"/>
</dbReference>
<dbReference type="InterPro" id="IPR029033">
    <property type="entry name" value="His_PPase_superfam"/>
</dbReference>
<reference evidence="1 2" key="1">
    <citation type="submission" date="2015-10" db="EMBL/GenBank/DDBJ databases">
        <title>Draft genomes sequences of Candida glabrata isolates 1A, 1B, 2A, 2B, 3A and 3B.</title>
        <authorList>
            <person name="Haavelsrud O.E."/>
            <person name="Gaustad P."/>
        </authorList>
    </citation>
    <scope>NUCLEOTIDE SEQUENCE [LARGE SCALE GENOMIC DNA]</scope>
    <source>
        <strain evidence="1">910700640</strain>
    </source>
</reference>
<dbReference type="VEuPathDB" id="FungiDB:B1J91_K07524g"/>
<organism evidence="1 2">
    <name type="scientific">Candida glabrata</name>
    <name type="common">Yeast</name>
    <name type="synonym">Torulopsis glabrata</name>
    <dbReference type="NCBI Taxonomy" id="5478"/>
    <lineage>
        <taxon>Eukaryota</taxon>
        <taxon>Fungi</taxon>
        <taxon>Dikarya</taxon>
        <taxon>Ascomycota</taxon>
        <taxon>Saccharomycotina</taxon>
        <taxon>Saccharomycetes</taxon>
        <taxon>Saccharomycetales</taxon>
        <taxon>Saccharomycetaceae</taxon>
        <taxon>Nakaseomyces</taxon>
    </lineage>
</organism>
<gene>
    <name evidence="1" type="ORF">AO440_003569</name>
</gene>
<dbReference type="AlphaFoldDB" id="A0A0W0CST3"/>
<evidence type="ECO:0000313" key="2">
    <source>
        <dbReference type="Proteomes" id="UP000054886"/>
    </source>
</evidence>
<dbReference type="VEuPathDB" id="FungiDB:GVI51_K07381"/>
<dbReference type="PANTHER" id="PTHR48100:SF1">
    <property type="entry name" value="HISTIDINE PHOSPHATASE FAMILY PROTEIN-RELATED"/>
    <property type="match status" value="1"/>
</dbReference>
<dbReference type="EMBL" id="LLZZ01000123">
    <property type="protein sequence ID" value="KTB02649.1"/>
    <property type="molecule type" value="Genomic_DNA"/>
</dbReference>
<dbReference type="Proteomes" id="UP000054886">
    <property type="component" value="Unassembled WGS sequence"/>
</dbReference>
<protein>
    <submittedName>
        <fullName evidence="1">Putative phosphomutase PMU1</fullName>
    </submittedName>
</protein>
<dbReference type="VEuPathDB" id="FungiDB:GWK60_K07337"/>
<sequence>MILHRLLLLLNLDWNREVEMTVQDLDFRALPGYFKGYSARDTPETRHNATELDFLAFDDQFTTWKQLYQAIPKDTDTHSYKLLVLARHGEGYHNAAEARYGEKAWNEYWSKLEGDQYGSWLDAELTPLGKKQALEAGQTYLTNLTDGLQLLPHKFFVSPMRRCLDTYIREWEPVFSTHRPSNATVNVKVIEYLRETLGVHTCDERVSHSQALSEYQDHRYNNSDVTVHFDYPGNYSEKDQLWYPDHRETKAEMDRRTRIGLREMFSSVNTTDKVISLTCHSGVIASVLRNIKHPAIDHLQTGKLVYAVVELSKAPTDDQPMLVVS</sequence>